<dbReference type="Proteomes" id="UP000035704">
    <property type="component" value="Chromosome"/>
</dbReference>
<keyword evidence="2" id="KW-1185">Reference proteome</keyword>
<dbReference type="KEGG" id="cace:CACET_c22380"/>
<dbReference type="RefSeq" id="WP_044825016.1">
    <property type="nucleotide sequence ID" value="NZ_CP009687.1"/>
</dbReference>
<gene>
    <name evidence="1" type="ORF">CACET_c22380</name>
</gene>
<organism evidence="1 2">
    <name type="scientific">Clostridium aceticum</name>
    <dbReference type="NCBI Taxonomy" id="84022"/>
    <lineage>
        <taxon>Bacteria</taxon>
        <taxon>Bacillati</taxon>
        <taxon>Bacillota</taxon>
        <taxon>Clostridia</taxon>
        <taxon>Eubacteriales</taxon>
        <taxon>Clostridiaceae</taxon>
        <taxon>Clostridium</taxon>
    </lineage>
</organism>
<protein>
    <submittedName>
        <fullName evidence="1">Uncharacterized protein</fullName>
    </submittedName>
</protein>
<evidence type="ECO:0000313" key="2">
    <source>
        <dbReference type="Proteomes" id="UP000035704"/>
    </source>
</evidence>
<name>A0A0D8I910_9CLOT</name>
<proteinExistence type="predicted"/>
<reference evidence="1 2" key="1">
    <citation type="submission" date="2014-10" db="EMBL/GenBank/DDBJ databases">
        <title>Genome sequence of Clostridium aceticum DSM 1496.</title>
        <authorList>
            <person name="Poehlein A."/>
            <person name="Schiel-Bengelsdorf B."/>
            <person name="Gottschalk G."/>
            <person name="Duerre P."/>
            <person name="Daniel R."/>
        </authorList>
    </citation>
    <scope>NUCLEOTIDE SEQUENCE [LARGE SCALE GENOMIC DNA]</scope>
    <source>
        <strain evidence="1 2">DSM 1496</strain>
    </source>
</reference>
<dbReference type="PATRIC" id="fig|84022.5.peg.469"/>
<accession>A0A0D8I910</accession>
<dbReference type="AlphaFoldDB" id="A0A0D8I910"/>
<dbReference type="STRING" id="84022.CACET_c22380"/>
<evidence type="ECO:0000313" key="1">
    <source>
        <dbReference type="EMBL" id="AKL95684.1"/>
    </source>
</evidence>
<dbReference type="EMBL" id="CP009687">
    <property type="protein sequence ID" value="AKL95684.1"/>
    <property type="molecule type" value="Genomic_DNA"/>
</dbReference>
<sequence>MKTVYFKKKNGGISSIRTGNQFMNMTTYLDGPAGGITFKGPHMTTRFSKGQCISVGLKSGKKVTYFGKNGNVSNRINSFK</sequence>